<proteinExistence type="predicted"/>
<dbReference type="InterPro" id="IPR029063">
    <property type="entry name" value="SAM-dependent_MTases_sf"/>
</dbReference>
<dbReference type="Gene3D" id="3.40.50.150">
    <property type="entry name" value="Vaccinia Virus protein VP39"/>
    <property type="match status" value="1"/>
</dbReference>
<dbReference type="Proteomes" id="UP000318081">
    <property type="component" value="Chromosome"/>
</dbReference>
<evidence type="ECO:0000313" key="3">
    <source>
        <dbReference type="Proteomes" id="UP000318081"/>
    </source>
</evidence>
<feature type="domain" description="Methyltransferase type 11" evidence="1">
    <location>
        <begin position="66"/>
        <end position="160"/>
    </location>
</feature>
<keyword evidence="3" id="KW-1185">Reference proteome</keyword>
<sequence>MNEADVLEHNRRAWDKLVDSGDRWTRPISESAIEKARAGEFAIVLTPTKPVPAEWFPPLSGTATLCLAAAGGQQAPLLAAAGADVTVLDNSPRQLDQDRYVAERDGLEMKFVQGEMADLSRFSDQSFDLIVHPCSNLFVANVIPVWNECYRVLRRGGVLMAGFTNPIRYVFDDERKENGNLEVRYSIPYSDLDHRHEPHIQSAIESGAPLEFGHTLEDQIGGQLAAGFLLTGFYEDRFPISDQDPLSRFLDTFIATRAIRIPDTRARRRATCG</sequence>
<dbReference type="EC" id="2.1.1.222" evidence="2"/>
<gene>
    <name evidence="2" type="primary">ubiG_3</name>
    <name evidence="2" type="ORF">TBK1r_21090</name>
</gene>
<organism evidence="2 3">
    <name type="scientific">Stieleria magnilauensis</name>
    <dbReference type="NCBI Taxonomy" id="2527963"/>
    <lineage>
        <taxon>Bacteria</taxon>
        <taxon>Pseudomonadati</taxon>
        <taxon>Planctomycetota</taxon>
        <taxon>Planctomycetia</taxon>
        <taxon>Pirellulales</taxon>
        <taxon>Pirellulaceae</taxon>
        <taxon>Stieleria</taxon>
    </lineage>
</organism>
<dbReference type="SUPFAM" id="SSF53335">
    <property type="entry name" value="S-adenosyl-L-methionine-dependent methyltransferases"/>
    <property type="match status" value="1"/>
</dbReference>
<keyword evidence="2" id="KW-0830">Ubiquinone</keyword>
<dbReference type="EMBL" id="CP036432">
    <property type="protein sequence ID" value="QDV83174.1"/>
    <property type="molecule type" value="Genomic_DNA"/>
</dbReference>
<keyword evidence="2" id="KW-0489">Methyltransferase</keyword>
<reference evidence="2 3" key="1">
    <citation type="submission" date="2019-02" db="EMBL/GenBank/DDBJ databases">
        <title>Deep-cultivation of Planctomycetes and their phenomic and genomic characterization uncovers novel biology.</title>
        <authorList>
            <person name="Wiegand S."/>
            <person name="Jogler M."/>
            <person name="Boedeker C."/>
            <person name="Pinto D."/>
            <person name="Vollmers J."/>
            <person name="Rivas-Marin E."/>
            <person name="Kohn T."/>
            <person name="Peeters S.H."/>
            <person name="Heuer A."/>
            <person name="Rast P."/>
            <person name="Oberbeckmann S."/>
            <person name="Bunk B."/>
            <person name="Jeske O."/>
            <person name="Meyerdierks A."/>
            <person name="Storesund J.E."/>
            <person name="Kallscheuer N."/>
            <person name="Luecker S."/>
            <person name="Lage O.M."/>
            <person name="Pohl T."/>
            <person name="Merkel B.J."/>
            <person name="Hornburger P."/>
            <person name="Mueller R.-W."/>
            <person name="Bruemmer F."/>
            <person name="Labrenz M."/>
            <person name="Spormann A.M."/>
            <person name="Op den Camp H."/>
            <person name="Overmann J."/>
            <person name="Amann R."/>
            <person name="Jetten M.S.M."/>
            <person name="Mascher T."/>
            <person name="Medema M.H."/>
            <person name="Devos D.P."/>
            <person name="Kaster A.-K."/>
            <person name="Ovreas L."/>
            <person name="Rohde M."/>
            <person name="Galperin M.Y."/>
            <person name="Jogler C."/>
        </authorList>
    </citation>
    <scope>NUCLEOTIDE SEQUENCE [LARGE SCALE GENOMIC DNA]</scope>
    <source>
        <strain evidence="2 3">TBK1r</strain>
    </source>
</reference>
<keyword evidence="2" id="KW-0808">Transferase</keyword>
<dbReference type="CDD" id="cd02440">
    <property type="entry name" value="AdoMet_MTases"/>
    <property type="match status" value="1"/>
</dbReference>
<evidence type="ECO:0000313" key="2">
    <source>
        <dbReference type="EMBL" id="QDV83174.1"/>
    </source>
</evidence>
<protein>
    <submittedName>
        <fullName evidence="2">Ubiquinone biosynthesis O-methyltransferase</fullName>
        <ecNumber evidence="2">2.1.1.222</ecNumber>
    </submittedName>
</protein>
<dbReference type="InterPro" id="IPR013216">
    <property type="entry name" value="Methyltransf_11"/>
</dbReference>
<dbReference type="GO" id="GO:0102208">
    <property type="term" value="F:2-polyprenyl-6-hydroxyphenol methylase activity"/>
    <property type="evidence" value="ECO:0007669"/>
    <property type="project" value="UniProtKB-EC"/>
</dbReference>
<dbReference type="Pfam" id="PF08241">
    <property type="entry name" value="Methyltransf_11"/>
    <property type="match status" value="1"/>
</dbReference>
<name>A0ABX5XMF0_9BACT</name>
<dbReference type="RefSeq" id="WP_145209664.1">
    <property type="nucleotide sequence ID" value="NZ_CP036432.1"/>
</dbReference>
<dbReference type="GO" id="GO:0032259">
    <property type="term" value="P:methylation"/>
    <property type="evidence" value="ECO:0007669"/>
    <property type="project" value="UniProtKB-KW"/>
</dbReference>
<accession>A0ABX5XMF0</accession>
<evidence type="ECO:0000259" key="1">
    <source>
        <dbReference type="Pfam" id="PF08241"/>
    </source>
</evidence>